<dbReference type="FunFam" id="3.40.50.300:FF:000527">
    <property type="entry name" value="Tyrosine-protein kinase etk"/>
    <property type="match status" value="1"/>
</dbReference>
<evidence type="ECO:0000256" key="11">
    <source>
        <dbReference type="ARBA" id="ARBA00022840"/>
    </source>
</evidence>
<keyword evidence="7 20" id="KW-0808">Transferase</keyword>
<dbReference type="Gene3D" id="3.40.50.300">
    <property type="entry name" value="P-loop containing nucleotide triphosphate hydrolases"/>
    <property type="match status" value="1"/>
</dbReference>
<accession>A0A1W1C2Z7</accession>
<evidence type="ECO:0000256" key="8">
    <source>
        <dbReference type="ARBA" id="ARBA00022692"/>
    </source>
</evidence>
<evidence type="ECO:0000313" key="20">
    <source>
        <dbReference type="EMBL" id="SFV60071.1"/>
    </source>
</evidence>
<evidence type="ECO:0000256" key="12">
    <source>
        <dbReference type="ARBA" id="ARBA00022989"/>
    </source>
</evidence>
<feature type="domain" description="AAA" evidence="18">
    <location>
        <begin position="573"/>
        <end position="721"/>
    </location>
</feature>
<sequence>MYMAETNEDEMNIKEIFYTVLHYKVMIISFIILFGIGSIYYAYFKPNIYEATAIVEMGSDKTSTGSSDILNMAMQTGTVDVKTEMRIIQSRYLVEKALKNVDMVKDFFIRYHYKKIAIYYKNVPFEVGLLKGREVMFTLYPIDDRQYRLVAEKEKTKTESSWQYDAIHHYNEEIKNKYFQINIVRKAEEHVTQSYQFVFHTKKKVVKDILQNLKVSQEMQSNILSISFLDTVPQRAQDFSNALAEAYIQQSIERKTREAKQKLHFIDKQMKEITGNLRNSAIKLEDFKKRANTVSLSAKAENILAQMSREETQLTQVSMQEEMLDTLYRVVKKGRNLETLSFAGVELEGAGLSKLVTELQESIMKRKLLREDYTNMHPTVRKLSKKIIQTKRLLTSLISNLRKNIKEKKHLIQDSLAKKQMMLNELPADERRYGQLERKFIVNEKIYSYLLEKRSETAMIEAATVSKNRIIDRALSPEIPIKPKRKLIVAIGLFLGLLVGLGLAFLRAFLDDRIMGEEDIKRKTKIPVLGMIPHVKGLGDDIKVFESPKSAIAEAFRNLRTNLQFMGNEREHNVIAVTSTVGSEGKTTLSVNLAAILSMSGKKTIILNLDMRKPTLHKKFNLPIGQGLSSLLSERTRLSEVIQQTEYENLDVITSGPVPPNPSELIQGVLMVKILEKLKEVYDVIILDTPPVGLVTDARILMDYADMSVYVFRSDYSKKEYLQQLQRISQHKTLSNLGIVLNDIKSSKKGYGGYGYGYGYYEEDKK</sequence>
<dbReference type="NCBIfam" id="TIGR01007">
    <property type="entry name" value="eps_fam"/>
    <property type="match status" value="1"/>
</dbReference>
<evidence type="ECO:0000256" key="2">
    <source>
        <dbReference type="ARBA" id="ARBA00007316"/>
    </source>
</evidence>
<organism evidence="20">
    <name type="scientific">hydrothermal vent metagenome</name>
    <dbReference type="NCBI Taxonomy" id="652676"/>
    <lineage>
        <taxon>unclassified sequences</taxon>
        <taxon>metagenomes</taxon>
        <taxon>ecological metagenomes</taxon>
    </lineage>
</organism>
<evidence type="ECO:0000256" key="13">
    <source>
        <dbReference type="ARBA" id="ARBA00023136"/>
    </source>
</evidence>
<dbReference type="EC" id="2.7.10.2" evidence="4"/>
<dbReference type="SUPFAM" id="SSF52540">
    <property type="entry name" value="P-loop containing nucleoside triphosphate hydrolases"/>
    <property type="match status" value="1"/>
</dbReference>
<keyword evidence="10 20" id="KW-0418">Kinase</keyword>
<evidence type="ECO:0000256" key="9">
    <source>
        <dbReference type="ARBA" id="ARBA00022741"/>
    </source>
</evidence>
<keyword evidence="9" id="KW-0547">Nucleotide-binding</keyword>
<evidence type="ECO:0000256" key="3">
    <source>
        <dbReference type="ARBA" id="ARBA00008883"/>
    </source>
</evidence>
<dbReference type="GO" id="GO:0005886">
    <property type="term" value="C:plasma membrane"/>
    <property type="evidence" value="ECO:0007669"/>
    <property type="project" value="UniProtKB-SubCell"/>
</dbReference>
<dbReference type="InterPro" id="IPR025669">
    <property type="entry name" value="AAA_dom"/>
</dbReference>
<evidence type="ECO:0000256" key="15">
    <source>
        <dbReference type="ARBA" id="ARBA00051245"/>
    </source>
</evidence>
<keyword evidence="5" id="KW-1003">Cell membrane</keyword>
<evidence type="ECO:0000256" key="4">
    <source>
        <dbReference type="ARBA" id="ARBA00011903"/>
    </source>
</evidence>
<dbReference type="InterPro" id="IPR003856">
    <property type="entry name" value="LPS_length_determ_N"/>
</dbReference>
<evidence type="ECO:0000259" key="19">
    <source>
        <dbReference type="Pfam" id="PF13807"/>
    </source>
</evidence>
<dbReference type="Pfam" id="PF13614">
    <property type="entry name" value="AAA_31"/>
    <property type="match status" value="1"/>
</dbReference>
<dbReference type="PANTHER" id="PTHR32309:SF13">
    <property type="entry name" value="FERRIC ENTEROBACTIN TRANSPORT PROTEIN FEPE"/>
    <property type="match status" value="1"/>
</dbReference>
<dbReference type="InterPro" id="IPR027417">
    <property type="entry name" value="P-loop_NTPase"/>
</dbReference>
<evidence type="ECO:0000256" key="1">
    <source>
        <dbReference type="ARBA" id="ARBA00004429"/>
    </source>
</evidence>
<dbReference type="PANTHER" id="PTHR32309">
    <property type="entry name" value="TYROSINE-PROTEIN KINASE"/>
    <property type="match status" value="1"/>
</dbReference>
<comment type="similarity">
    <text evidence="2">Belongs to the CpsD/CapB family.</text>
</comment>
<comment type="catalytic activity">
    <reaction evidence="15">
        <text>L-tyrosyl-[protein] + ATP = O-phospho-L-tyrosyl-[protein] + ADP + H(+)</text>
        <dbReference type="Rhea" id="RHEA:10596"/>
        <dbReference type="Rhea" id="RHEA-COMP:10136"/>
        <dbReference type="Rhea" id="RHEA-COMP:20101"/>
        <dbReference type="ChEBI" id="CHEBI:15378"/>
        <dbReference type="ChEBI" id="CHEBI:30616"/>
        <dbReference type="ChEBI" id="CHEBI:46858"/>
        <dbReference type="ChEBI" id="CHEBI:61978"/>
        <dbReference type="ChEBI" id="CHEBI:456216"/>
        <dbReference type="EC" id="2.7.10.2"/>
    </reaction>
</comment>
<comment type="subcellular location">
    <subcellularLocation>
        <location evidence="1">Cell inner membrane</location>
        <topology evidence="1">Multi-pass membrane protein</topology>
    </subcellularLocation>
</comment>
<dbReference type="CDD" id="cd05387">
    <property type="entry name" value="BY-kinase"/>
    <property type="match status" value="1"/>
</dbReference>
<dbReference type="Pfam" id="PF13807">
    <property type="entry name" value="GNVR"/>
    <property type="match status" value="1"/>
</dbReference>
<dbReference type="InterPro" id="IPR032807">
    <property type="entry name" value="GNVR"/>
</dbReference>
<dbReference type="Pfam" id="PF02706">
    <property type="entry name" value="Wzz"/>
    <property type="match status" value="1"/>
</dbReference>
<dbReference type="GO" id="GO:0042802">
    <property type="term" value="F:identical protein binding"/>
    <property type="evidence" value="ECO:0007669"/>
    <property type="project" value="UniProtKB-ARBA"/>
</dbReference>
<evidence type="ECO:0000256" key="5">
    <source>
        <dbReference type="ARBA" id="ARBA00022475"/>
    </source>
</evidence>
<evidence type="ECO:0000259" key="17">
    <source>
        <dbReference type="Pfam" id="PF02706"/>
    </source>
</evidence>
<dbReference type="InterPro" id="IPR005702">
    <property type="entry name" value="Wzc-like_C"/>
</dbReference>
<keyword evidence="6" id="KW-0997">Cell inner membrane</keyword>
<keyword evidence="8 16" id="KW-0812">Transmembrane</keyword>
<keyword evidence="13 16" id="KW-0472">Membrane</keyword>
<evidence type="ECO:0000256" key="16">
    <source>
        <dbReference type="SAM" id="Phobius"/>
    </source>
</evidence>
<evidence type="ECO:0000256" key="6">
    <source>
        <dbReference type="ARBA" id="ARBA00022519"/>
    </source>
</evidence>
<reference evidence="20" key="1">
    <citation type="submission" date="2016-10" db="EMBL/GenBank/DDBJ databases">
        <authorList>
            <person name="de Groot N.N."/>
        </authorList>
    </citation>
    <scope>NUCLEOTIDE SEQUENCE</scope>
</reference>
<feature type="transmembrane region" description="Helical" evidence="16">
    <location>
        <begin position="487"/>
        <end position="506"/>
    </location>
</feature>
<gene>
    <name evidence="20" type="ORF">MNB_SV-3-693</name>
</gene>
<dbReference type="GO" id="GO:0004715">
    <property type="term" value="F:non-membrane spanning protein tyrosine kinase activity"/>
    <property type="evidence" value="ECO:0007669"/>
    <property type="project" value="UniProtKB-EC"/>
</dbReference>
<name>A0A1W1C2Z7_9ZZZZ</name>
<keyword evidence="12 16" id="KW-1133">Transmembrane helix</keyword>
<feature type="domain" description="Polysaccharide chain length determinant N-terminal" evidence="17">
    <location>
        <begin position="9"/>
        <end position="100"/>
    </location>
</feature>
<feature type="transmembrane region" description="Helical" evidence="16">
    <location>
        <begin position="21"/>
        <end position="43"/>
    </location>
</feature>
<evidence type="ECO:0000256" key="10">
    <source>
        <dbReference type="ARBA" id="ARBA00022777"/>
    </source>
</evidence>
<evidence type="ECO:0000256" key="7">
    <source>
        <dbReference type="ARBA" id="ARBA00022679"/>
    </source>
</evidence>
<protein>
    <recommendedName>
        <fullName evidence="4">non-specific protein-tyrosine kinase</fullName>
        <ecNumber evidence="4">2.7.10.2</ecNumber>
    </recommendedName>
</protein>
<keyword evidence="14" id="KW-0829">Tyrosine-protein kinase</keyword>
<evidence type="ECO:0000256" key="14">
    <source>
        <dbReference type="ARBA" id="ARBA00023137"/>
    </source>
</evidence>
<proteinExistence type="inferred from homology"/>
<keyword evidence="11" id="KW-0067">ATP-binding</keyword>
<feature type="domain" description="Tyrosine-protein kinase G-rich" evidence="19">
    <location>
        <begin position="435"/>
        <end position="508"/>
    </location>
</feature>
<dbReference type="GO" id="GO:0005524">
    <property type="term" value="F:ATP binding"/>
    <property type="evidence" value="ECO:0007669"/>
    <property type="project" value="UniProtKB-KW"/>
</dbReference>
<evidence type="ECO:0000259" key="18">
    <source>
        <dbReference type="Pfam" id="PF13614"/>
    </source>
</evidence>
<dbReference type="AlphaFoldDB" id="A0A1W1C2Z7"/>
<comment type="similarity">
    <text evidence="3">Belongs to the etk/wzc family.</text>
</comment>
<dbReference type="InterPro" id="IPR050445">
    <property type="entry name" value="Bact_polysacc_biosynth/exp"/>
</dbReference>
<dbReference type="EMBL" id="FPHI01000021">
    <property type="protein sequence ID" value="SFV60071.1"/>
    <property type="molecule type" value="Genomic_DNA"/>
</dbReference>